<feature type="domain" description="Gal80p-like C-terminal" evidence="2">
    <location>
        <begin position="143"/>
        <end position="291"/>
    </location>
</feature>
<gene>
    <name evidence="3" type="ORF">B0H63DRAFT_560894</name>
</gene>
<dbReference type="AlphaFoldDB" id="A0AAE0TVK8"/>
<dbReference type="InterPro" id="IPR051317">
    <property type="entry name" value="Gfo/Idh/MocA_oxidoreduct"/>
</dbReference>
<name>A0AAE0TVK8_9PEZI</name>
<evidence type="ECO:0000259" key="1">
    <source>
        <dbReference type="Pfam" id="PF01408"/>
    </source>
</evidence>
<dbReference type="PANTHER" id="PTHR43708">
    <property type="entry name" value="CONSERVED EXPRESSED OXIDOREDUCTASE (EUROFUNG)"/>
    <property type="match status" value="1"/>
</dbReference>
<evidence type="ECO:0000259" key="2">
    <source>
        <dbReference type="Pfam" id="PF22685"/>
    </source>
</evidence>
<dbReference type="InterPro" id="IPR055080">
    <property type="entry name" value="Gal80p-like_C"/>
</dbReference>
<proteinExistence type="predicted"/>
<dbReference type="InterPro" id="IPR036291">
    <property type="entry name" value="NAD(P)-bd_dom_sf"/>
</dbReference>
<reference evidence="3" key="2">
    <citation type="submission" date="2023-06" db="EMBL/GenBank/DDBJ databases">
        <authorList>
            <consortium name="Lawrence Berkeley National Laboratory"/>
            <person name="Haridas S."/>
            <person name="Hensen N."/>
            <person name="Bonometti L."/>
            <person name="Westerberg I."/>
            <person name="Brannstrom I.O."/>
            <person name="Guillou S."/>
            <person name="Cros-Aarteil S."/>
            <person name="Calhoun S."/>
            <person name="Kuo A."/>
            <person name="Mondo S."/>
            <person name="Pangilinan J."/>
            <person name="Riley R."/>
            <person name="LaButti K."/>
            <person name="Andreopoulos B."/>
            <person name="Lipzen A."/>
            <person name="Chen C."/>
            <person name="Yanf M."/>
            <person name="Daum C."/>
            <person name="Ng V."/>
            <person name="Clum A."/>
            <person name="Steindorff A."/>
            <person name="Ohm R."/>
            <person name="Martin F."/>
            <person name="Silar P."/>
            <person name="Natvig D."/>
            <person name="Lalanne C."/>
            <person name="Gautier V."/>
            <person name="Ament-velasquez S.L."/>
            <person name="Kruys A."/>
            <person name="Hutchinson M.I."/>
            <person name="Powell A.J."/>
            <person name="Barry K."/>
            <person name="Miller A.N."/>
            <person name="Grigoriev I.V."/>
            <person name="Debuchy R."/>
            <person name="Gladieux P."/>
            <person name="Thoren M.H."/>
            <person name="Johannesson H."/>
        </authorList>
    </citation>
    <scope>NUCLEOTIDE SEQUENCE</scope>
    <source>
        <strain evidence="3">CBS 232.78</strain>
    </source>
</reference>
<dbReference type="Proteomes" id="UP001285441">
    <property type="component" value="Unassembled WGS sequence"/>
</dbReference>
<reference evidence="3" key="1">
    <citation type="journal article" date="2023" name="Mol. Phylogenet. Evol.">
        <title>Genome-scale phylogeny and comparative genomics of the fungal order Sordariales.</title>
        <authorList>
            <person name="Hensen N."/>
            <person name="Bonometti L."/>
            <person name="Westerberg I."/>
            <person name="Brannstrom I.O."/>
            <person name="Guillou S."/>
            <person name="Cros-Aarteil S."/>
            <person name="Calhoun S."/>
            <person name="Haridas S."/>
            <person name="Kuo A."/>
            <person name="Mondo S."/>
            <person name="Pangilinan J."/>
            <person name="Riley R."/>
            <person name="LaButti K."/>
            <person name="Andreopoulos B."/>
            <person name="Lipzen A."/>
            <person name="Chen C."/>
            <person name="Yan M."/>
            <person name="Daum C."/>
            <person name="Ng V."/>
            <person name="Clum A."/>
            <person name="Steindorff A."/>
            <person name="Ohm R.A."/>
            <person name="Martin F."/>
            <person name="Silar P."/>
            <person name="Natvig D.O."/>
            <person name="Lalanne C."/>
            <person name="Gautier V."/>
            <person name="Ament-Velasquez S.L."/>
            <person name="Kruys A."/>
            <person name="Hutchinson M.I."/>
            <person name="Powell A.J."/>
            <person name="Barry K."/>
            <person name="Miller A.N."/>
            <person name="Grigoriev I.V."/>
            <person name="Debuchy R."/>
            <person name="Gladieux P."/>
            <person name="Hiltunen Thoren M."/>
            <person name="Johannesson H."/>
        </authorList>
    </citation>
    <scope>NUCLEOTIDE SEQUENCE</scope>
    <source>
        <strain evidence="3">CBS 232.78</strain>
    </source>
</reference>
<dbReference type="SUPFAM" id="SSF55347">
    <property type="entry name" value="Glyceraldehyde-3-phosphate dehydrogenase-like, C-terminal domain"/>
    <property type="match status" value="1"/>
</dbReference>
<dbReference type="GO" id="GO:0000166">
    <property type="term" value="F:nucleotide binding"/>
    <property type="evidence" value="ECO:0007669"/>
    <property type="project" value="InterPro"/>
</dbReference>
<accession>A0AAE0TVK8</accession>
<dbReference type="InterPro" id="IPR000683">
    <property type="entry name" value="Gfo/Idh/MocA-like_OxRdtase_N"/>
</dbReference>
<dbReference type="Pfam" id="PF01408">
    <property type="entry name" value="GFO_IDH_MocA"/>
    <property type="match status" value="1"/>
</dbReference>
<dbReference type="Pfam" id="PF22685">
    <property type="entry name" value="Gal80p_C-like"/>
    <property type="match status" value="1"/>
</dbReference>
<keyword evidence="4" id="KW-1185">Reference proteome</keyword>
<dbReference type="Gene3D" id="3.30.360.10">
    <property type="entry name" value="Dihydrodipicolinate Reductase, domain 2"/>
    <property type="match status" value="1"/>
</dbReference>
<sequence>MAPIRVGVLGISGQSGGMQRPGLWATNSHLPSILKSPAYELVALCNSSVEAAHKAISYHKLPSTTKAYGSPEDLAKDPDVDLIVVSVNVQKHVELAKPAILNGKDIFVEWPLGASLAEAEELTKLANETGVKTMVGVQGRASPLIAVLKKIIDEGKIGRVVSSHVFGSTAYLPTDTWIVGAEYYLDMKSGGNAFYIGFGHFLDSFTYVLGDFETLQSTLQVQWPSVAVLDMSTGEVVNPAHPRTAPDHTMVQGRLKSGAVASISYRHNKVSVDEHNIRWIISGTQGEIEVTSPASTQWQIGDLASKLRVRYGKESEIEEVDYLAELATDHEDVTELNSFALNIGLVYEAFRKGNTARYATFEDSLKTHRLLNRIVEASDFKF</sequence>
<comment type="caution">
    <text evidence="3">The sequence shown here is derived from an EMBL/GenBank/DDBJ whole genome shotgun (WGS) entry which is preliminary data.</text>
</comment>
<organism evidence="3 4">
    <name type="scientific">Podospora didyma</name>
    <dbReference type="NCBI Taxonomy" id="330526"/>
    <lineage>
        <taxon>Eukaryota</taxon>
        <taxon>Fungi</taxon>
        <taxon>Dikarya</taxon>
        <taxon>Ascomycota</taxon>
        <taxon>Pezizomycotina</taxon>
        <taxon>Sordariomycetes</taxon>
        <taxon>Sordariomycetidae</taxon>
        <taxon>Sordariales</taxon>
        <taxon>Podosporaceae</taxon>
        <taxon>Podospora</taxon>
    </lineage>
</organism>
<protein>
    <submittedName>
        <fullName evidence="3">Oxidoreductase</fullName>
    </submittedName>
</protein>
<dbReference type="PANTHER" id="PTHR43708:SF1">
    <property type="entry name" value="GALACTOSE_LACTOSE METABOLISM REGULATORY PROTEIN GAL80"/>
    <property type="match status" value="1"/>
</dbReference>
<dbReference type="Gene3D" id="3.40.50.720">
    <property type="entry name" value="NAD(P)-binding Rossmann-like Domain"/>
    <property type="match status" value="1"/>
</dbReference>
<feature type="domain" description="Gfo/Idh/MocA-like oxidoreductase N-terminal" evidence="1">
    <location>
        <begin position="25"/>
        <end position="136"/>
    </location>
</feature>
<evidence type="ECO:0000313" key="3">
    <source>
        <dbReference type="EMBL" id="KAK3381157.1"/>
    </source>
</evidence>
<dbReference type="SUPFAM" id="SSF51735">
    <property type="entry name" value="NAD(P)-binding Rossmann-fold domains"/>
    <property type="match status" value="1"/>
</dbReference>
<evidence type="ECO:0000313" key="4">
    <source>
        <dbReference type="Proteomes" id="UP001285441"/>
    </source>
</evidence>
<dbReference type="EMBL" id="JAULSW010000005">
    <property type="protein sequence ID" value="KAK3381157.1"/>
    <property type="molecule type" value="Genomic_DNA"/>
</dbReference>